<evidence type="ECO:0000313" key="4">
    <source>
        <dbReference type="EMBL" id="ODV69150.1"/>
    </source>
</evidence>
<evidence type="ECO:0000256" key="1">
    <source>
        <dbReference type="ARBA" id="ARBA00004173"/>
    </source>
</evidence>
<evidence type="ECO:0000313" key="5">
    <source>
        <dbReference type="Proteomes" id="UP000095085"/>
    </source>
</evidence>
<keyword evidence="5" id="KW-1185">Reference proteome</keyword>
<dbReference type="STRING" id="984485.A0A1E4RPF1"/>
<dbReference type="InterPro" id="IPR036249">
    <property type="entry name" value="Thioredoxin-like_sf"/>
</dbReference>
<reference evidence="5" key="1">
    <citation type="submission" date="2016-05" db="EMBL/GenBank/DDBJ databases">
        <title>Comparative genomics of biotechnologically important yeasts.</title>
        <authorList>
            <consortium name="DOE Joint Genome Institute"/>
            <person name="Riley R."/>
            <person name="Haridas S."/>
            <person name="Wolfe K.H."/>
            <person name="Lopes M.R."/>
            <person name="Hittinger C.T."/>
            <person name="Goker M."/>
            <person name="Salamov A."/>
            <person name="Wisecaver J."/>
            <person name="Long T.M."/>
            <person name="Aerts A.L."/>
            <person name="Barry K."/>
            <person name="Choi C."/>
            <person name="Clum A."/>
            <person name="Coughlan A.Y."/>
            <person name="Deshpande S."/>
            <person name="Douglass A.P."/>
            <person name="Hanson S.J."/>
            <person name="Klenk H.-P."/>
            <person name="Labutti K."/>
            <person name="Lapidus A."/>
            <person name="Lindquist E."/>
            <person name="Lipzen A."/>
            <person name="Meier-Kolthoff J.P."/>
            <person name="Ohm R.A."/>
            <person name="Otillar R.P."/>
            <person name="Pangilinan J."/>
            <person name="Peng Y."/>
            <person name="Rokas A."/>
            <person name="Rosa C.A."/>
            <person name="Scheuner C."/>
            <person name="Sibirny A.A."/>
            <person name="Slot J.C."/>
            <person name="Stielow J.B."/>
            <person name="Sun H."/>
            <person name="Kurtzman C.P."/>
            <person name="Blackwell M."/>
            <person name="Grigoriev I.V."/>
            <person name="Jeffries T.W."/>
        </authorList>
    </citation>
    <scope>NUCLEOTIDE SEQUENCE [LARGE SCALE GENOMIC DNA]</scope>
    <source>
        <strain evidence="5">NRRL Y-1933</strain>
    </source>
</reference>
<dbReference type="AlphaFoldDB" id="A0A1E4RPF1"/>
<keyword evidence="2" id="KW-0496">Mitochondrion</keyword>
<dbReference type="OrthoDB" id="1696305at2759"/>
<dbReference type="EMBL" id="KV454539">
    <property type="protein sequence ID" value="ODV69150.1"/>
    <property type="molecule type" value="Genomic_DNA"/>
</dbReference>
<sequence>MSSVASMFKGAPSKPLLKQIYRLNLISGASTKAYKLDSSKYKTVELMLALKSVYGPAAGLKKFWRENLPALKFHNEDVNFVVTRVRPNSDSHQDICAIPNKIIVHDASGNKSEIDCKGKHASNILRKLVQLTNAEKVADSEIPRLEFPNQH</sequence>
<dbReference type="GO" id="GO:0005739">
    <property type="term" value="C:mitochondrion"/>
    <property type="evidence" value="ECO:0007669"/>
    <property type="project" value="UniProtKB-SubCell"/>
</dbReference>
<dbReference type="RefSeq" id="XP_020078217.1">
    <property type="nucleotide sequence ID" value="XM_020220955.1"/>
</dbReference>
<dbReference type="SUPFAM" id="SSF52833">
    <property type="entry name" value="Thioredoxin-like"/>
    <property type="match status" value="1"/>
</dbReference>
<accession>A0A1E4RPF1</accession>
<gene>
    <name evidence="4" type="ORF">HYPBUDRAFT_152318</name>
</gene>
<organism evidence="4 5">
    <name type="scientific">Hyphopichia burtonii NRRL Y-1933</name>
    <dbReference type="NCBI Taxonomy" id="984485"/>
    <lineage>
        <taxon>Eukaryota</taxon>
        <taxon>Fungi</taxon>
        <taxon>Dikarya</taxon>
        <taxon>Ascomycota</taxon>
        <taxon>Saccharomycotina</taxon>
        <taxon>Pichiomycetes</taxon>
        <taxon>Debaryomycetaceae</taxon>
        <taxon>Hyphopichia</taxon>
    </lineage>
</organism>
<protein>
    <recommendedName>
        <fullName evidence="3">Ribosomal protein/NADH dehydrogenase domain-containing protein</fullName>
    </recommendedName>
</protein>
<dbReference type="Pfam" id="PF05047">
    <property type="entry name" value="L51_S25_CI-B8"/>
    <property type="match status" value="1"/>
</dbReference>
<proteinExistence type="predicted"/>
<dbReference type="SMART" id="SM00916">
    <property type="entry name" value="L51_S25_CI-B8"/>
    <property type="match status" value="1"/>
</dbReference>
<dbReference type="GeneID" id="30995505"/>
<feature type="domain" description="Ribosomal protein/NADH dehydrogenase" evidence="3">
    <location>
        <begin position="52"/>
        <end position="135"/>
    </location>
</feature>
<evidence type="ECO:0000256" key="2">
    <source>
        <dbReference type="ARBA" id="ARBA00023128"/>
    </source>
</evidence>
<comment type="subcellular location">
    <subcellularLocation>
        <location evidence="1">Mitochondrion</location>
    </subcellularLocation>
</comment>
<name>A0A1E4RPF1_9ASCO</name>
<dbReference type="Gene3D" id="3.40.30.10">
    <property type="entry name" value="Glutaredoxin"/>
    <property type="match status" value="1"/>
</dbReference>
<dbReference type="InterPro" id="IPR007741">
    <property type="entry name" value="Ribosomal_mL43/mS25/NADH_DH"/>
</dbReference>
<dbReference type="Proteomes" id="UP000095085">
    <property type="component" value="Unassembled WGS sequence"/>
</dbReference>
<evidence type="ECO:0000259" key="3">
    <source>
        <dbReference type="SMART" id="SM00916"/>
    </source>
</evidence>